<comment type="caution">
    <text evidence="2">The sequence shown here is derived from an EMBL/GenBank/DDBJ whole genome shotgun (WGS) entry which is preliminary data.</text>
</comment>
<dbReference type="Proteomes" id="UP001186944">
    <property type="component" value="Unassembled WGS sequence"/>
</dbReference>
<feature type="region of interest" description="Disordered" evidence="1">
    <location>
        <begin position="284"/>
        <end position="305"/>
    </location>
</feature>
<feature type="compositionally biased region" description="Basic and acidic residues" evidence="1">
    <location>
        <begin position="241"/>
        <end position="260"/>
    </location>
</feature>
<dbReference type="EMBL" id="VSWD01000010">
    <property type="protein sequence ID" value="KAK3089265.1"/>
    <property type="molecule type" value="Genomic_DNA"/>
</dbReference>
<feature type="region of interest" description="Disordered" evidence="1">
    <location>
        <begin position="327"/>
        <end position="359"/>
    </location>
</feature>
<protein>
    <submittedName>
        <fullName evidence="2">Uncharacterized protein</fullName>
    </submittedName>
</protein>
<reference evidence="2" key="1">
    <citation type="submission" date="2019-08" db="EMBL/GenBank/DDBJ databases">
        <title>The improved chromosome-level genome for the pearl oyster Pinctada fucata martensii using PacBio sequencing and Hi-C.</title>
        <authorList>
            <person name="Zheng Z."/>
        </authorList>
    </citation>
    <scope>NUCLEOTIDE SEQUENCE</scope>
    <source>
        <strain evidence="2">ZZ-2019</strain>
        <tissue evidence="2">Adductor muscle</tissue>
    </source>
</reference>
<sequence length="359" mass="41294">MEVLENHLDRGIECRFGDRVMMVGNKQNAKFTLLEDNYEYNVSDVVERRRLPVIVEFVHGSEEFLSNDIKDCVRNYKNFTGRYVLNSLVTKKVVIGHFKPTNRRAMNSYNGDVYEVIDNPANKAENVSSRGQTDEQSKDSKDEVVYQDIDQNADESDYGFLKVQSYEKSKDGGTFKVSEEKKKSKQQRKRDSKDEVVYQDIDQNADESDYGFLKVQSYEKSKDGGTLKVSEEKKKSKQQRKRDGDTLNVLRDKKKSEQQGKRSILRSMSLPSLSNLKASGVFTTSTFRQKPGGLEKSKAEEGMSNKTRIKRLQLITETPKYEIHIVDKKGGDLQPDLVAVPTTKPPKRKHREDEHSKRR</sequence>
<feature type="compositionally biased region" description="Basic and acidic residues" evidence="1">
    <location>
        <begin position="223"/>
        <end position="234"/>
    </location>
</feature>
<proteinExistence type="predicted"/>
<feature type="region of interest" description="Disordered" evidence="1">
    <location>
        <begin position="171"/>
        <end position="201"/>
    </location>
</feature>
<gene>
    <name evidence="2" type="ORF">FSP39_002203</name>
</gene>
<feature type="compositionally biased region" description="Basic and acidic residues" evidence="1">
    <location>
        <begin position="171"/>
        <end position="182"/>
    </location>
</feature>
<feature type="compositionally biased region" description="Basic and acidic residues" evidence="1">
    <location>
        <begin position="293"/>
        <end position="303"/>
    </location>
</feature>
<name>A0AA88XVA8_PINIB</name>
<feature type="region of interest" description="Disordered" evidence="1">
    <location>
        <begin position="223"/>
        <end position="268"/>
    </location>
</feature>
<keyword evidence="3" id="KW-1185">Reference proteome</keyword>
<accession>A0AA88XVA8</accession>
<feature type="compositionally biased region" description="Basic and acidic residues" evidence="1">
    <location>
        <begin position="132"/>
        <end position="143"/>
    </location>
</feature>
<dbReference type="AlphaFoldDB" id="A0AA88XVA8"/>
<feature type="region of interest" description="Disordered" evidence="1">
    <location>
        <begin position="121"/>
        <end position="143"/>
    </location>
</feature>
<evidence type="ECO:0000313" key="3">
    <source>
        <dbReference type="Proteomes" id="UP001186944"/>
    </source>
</evidence>
<evidence type="ECO:0000256" key="1">
    <source>
        <dbReference type="SAM" id="MobiDB-lite"/>
    </source>
</evidence>
<organism evidence="2 3">
    <name type="scientific">Pinctada imbricata</name>
    <name type="common">Atlantic pearl-oyster</name>
    <name type="synonym">Pinctada martensii</name>
    <dbReference type="NCBI Taxonomy" id="66713"/>
    <lineage>
        <taxon>Eukaryota</taxon>
        <taxon>Metazoa</taxon>
        <taxon>Spiralia</taxon>
        <taxon>Lophotrochozoa</taxon>
        <taxon>Mollusca</taxon>
        <taxon>Bivalvia</taxon>
        <taxon>Autobranchia</taxon>
        <taxon>Pteriomorphia</taxon>
        <taxon>Pterioida</taxon>
        <taxon>Pterioidea</taxon>
        <taxon>Pteriidae</taxon>
        <taxon>Pinctada</taxon>
    </lineage>
</organism>
<evidence type="ECO:0000313" key="2">
    <source>
        <dbReference type="EMBL" id="KAK3089265.1"/>
    </source>
</evidence>